<dbReference type="Proteomes" id="UP000824469">
    <property type="component" value="Unassembled WGS sequence"/>
</dbReference>
<accession>A0AA38F8D8</accession>
<feature type="non-terminal residue" evidence="1">
    <location>
        <position position="1"/>
    </location>
</feature>
<sequence>RDRELDEAMQVDARKKWEKAMDRSIALMERTNIGDWVKLLRKKSITEQWVFRVKAEEGGKKDTGPVGGQGVCIEK</sequence>
<dbReference type="EMBL" id="JAHRHJ020002472">
    <property type="protein sequence ID" value="KAH9292721.1"/>
    <property type="molecule type" value="Genomic_DNA"/>
</dbReference>
<proteinExistence type="predicted"/>
<keyword evidence="2" id="KW-1185">Reference proteome</keyword>
<organism evidence="1 2">
    <name type="scientific">Taxus chinensis</name>
    <name type="common">Chinese yew</name>
    <name type="synonym">Taxus wallichiana var. chinensis</name>
    <dbReference type="NCBI Taxonomy" id="29808"/>
    <lineage>
        <taxon>Eukaryota</taxon>
        <taxon>Viridiplantae</taxon>
        <taxon>Streptophyta</taxon>
        <taxon>Embryophyta</taxon>
        <taxon>Tracheophyta</taxon>
        <taxon>Spermatophyta</taxon>
        <taxon>Pinopsida</taxon>
        <taxon>Pinidae</taxon>
        <taxon>Conifers II</taxon>
        <taxon>Cupressales</taxon>
        <taxon>Taxaceae</taxon>
        <taxon>Taxus</taxon>
    </lineage>
</organism>
<dbReference type="AlphaFoldDB" id="A0AA38F8D8"/>
<comment type="caution">
    <text evidence="1">The sequence shown here is derived from an EMBL/GenBank/DDBJ whole genome shotgun (WGS) entry which is preliminary data.</text>
</comment>
<protein>
    <submittedName>
        <fullName evidence="1">Uncharacterized protein</fullName>
    </submittedName>
</protein>
<reference evidence="1 2" key="1">
    <citation type="journal article" date="2021" name="Nat. Plants">
        <title>The Taxus genome provides insights into paclitaxel biosynthesis.</title>
        <authorList>
            <person name="Xiong X."/>
            <person name="Gou J."/>
            <person name="Liao Q."/>
            <person name="Li Y."/>
            <person name="Zhou Q."/>
            <person name="Bi G."/>
            <person name="Li C."/>
            <person name="Du R."/>
            <person name="Wang X."/>
            <person name="Sun T."/>
            <person name="Guo L."/>
            <person name="Liang H."/>
            <person name="Lu P."/>
            <person name="Wu Y."/>
            <person name="Zhang Z."/>
            <person name="Ro D.K."/>
            <person name="Shang Y."/>
            <person name="Huang S."/>
            <person name="Yan J."/>
        </authorList>
    </citation>
    <scope>NUCLEOTIDE SEQUENCE [LARGE SCALE GENOMIC DNA]</scope>
    <source>
        <strain evidence="1">Ta-2019</strain>
    </source>
</reference>
<feature type="non-terminal residue" evidence="1">
    <location>
        <position position="75"/>
    </location>
</feature>
<name>A0AA38F8D8_TAXCH</name>
<evidence type="ECO:0000313" key="2">
    <source>
        <dbReference type="Proteomes" id="UP000824469"/>
    </source>
</evidence>
<evidence type="ECO:0000313" key="1">
    <source>
        <dbReference type="EMBL" id="KAH9292721.1"/>
    </source>
</evidence>
<gene>
    <name evidence="1" type="ORF">KI387_042093</name>
</gene>